<keyword evidence="1" id="KW-0862">Zinc</keyword>
<dbReference type="PANTHER" id="PTHR33936:SF24">
    <property type="entry name" value="C2H2-TYPE DOMAIN-CONTAINING PROTEIN"/>
    <property type="match status" value="1"/>
</dbReference>
<dbReference type="Gene3D" id="3.30.160.60">
    <property type="entry name" value="Classic Zinc Finger"/>
    <property type="match status" value="1"/>
</dbReference>
<accession>A0AA36H2T5</accession>
<dbReference type="InterPro" id="IPR013087">
    <property type="entry name" value="Znf_C2H2_type"/>
</dbReference>
<dbReference type="SUPFAM" id="SSF57903">
    <property type="entry name" value="FYVE/PHD zinc finger"/>
    <property type="match status" value="1"/>
</dbReference>
<dbReference type="InterPro" id="IPR036236">
    <property type="entry name" value="Znf_C2H2_sf"/>
</dbReference>
<evidence type="ECO:0000256" key="1">
    <source>
        <dbReference type="PROSITE-ProRule" id="PRU00042"/>
    </source>
</evidence>
<dbReference type="GO" id="GO:0008270">
    <property type="term" value="F:zinc ion binding"/>
    <property type="evidence" value="ECO:0007669"/>
    <property type="project" value="UniProtKB-KW"/>
</dbReference>
<dbReference type="PANTHER" id="PTHR33936">
    <property type="entry name" value="PROTEIN CBG17840"/>
    <property type="match status" value="1"/>
</dbReference>
<keyword evidence="4" id="KW-1185">Reference proteome</keyword>
<reference evidence="3" key="1">
    <citation type="submission" date="2023-07" db="EMBL/GenBank/DDBJ databases">
        <authorList>
            <consortium name="CYATHOMIX"/>
        </authorList>
    </citation>
    <scope>NUCLEOTIDE SEQUENCE</scope>
    <source>
        <strain evidence="3">N/A</strain>
    </source>
</reference>
<comment type="caution">
    <text evidence="3">The sequence shown here is derived from an EMBL/GenBank/DDBJ whole genome shotgun (WGS) entry which is preliminary data.</text>
</comment>
<dbReference type="SUPFAM" id="SSF57667">
    <property type="entry name" value="beta-beta-alpha zinc fingers"/>
    <property type="match status" value="1"/>
</dbReference>
<evidence type="ECO:0000313" key="4">
    <source>
        <dbReference type="Proteomes" id="UP001176961"/>
    </source>
</evidence>
<name>A0AA36H2T5_CYLNA</name>
<keyword evidence="1" id="KW-0479">Metal-binding</keyword>
<feature type="domain" description="C2H2-type" evidence="2">
    <location>
        <begin position="40"/>
        <end position="68"/>
    </location>
</feature>
<sequence length="863" mass="99200">MKAELYKHLARVHGYTKEQIDIIKTEKRREKLAATGKPIFVCELCGAQYTNEVIFQRHQRAKHPDDYTLKAIRCPICDEEAINHRELTNHARLCHSNNEDDFIVERLSFTNKQDFEVWRIASEEAHVISRFTSKVKHTEDAKIIYMRCHQALRTPNDVPKKTKKTVAYCTAYMNITEKEDGISVEHCFTHCGHEANPAKLRLDKDAEQYIISLLKDGLTVRQVHKKLRAKVRGGPRTRLYFTTTRDIRNLATRCRVQPGRLHNLDTTSVQMRVDLNDDSDGVQFFRAAQDASGDGFTLVVITPIQKEWLGKYGRRALCLDDTFNLTSYSLRLTTVVVADEWDRALPAAYLLSYRMTEVEVGILFECVKKLLPSFHTEFFMTDDTNTFWNGFRKVFTTTHTKRLLCLWHVQQAMKRNASSKLVNSEHLKPFMKKAREICLIRSREIFTIKYTSLLKFLRDQSENVLATYMENSWSDRIEQWAAFGRLGSCVSTSMLCERFHKTLKHDILEGKANVRIDSLLQLLINLVTEAEEEREIAMERGVEEGRYRLQQHHKSHAAAVSRYADRPHTISVTGSGQWEVKDDGCTYQIQEHFCPCDSQLNNHCKREDCKACPYAYACNCSMDVRSGISCHHVHAVLMYAPSGMRAAQESPARSPSPLRIVIDSSDEDEMIEVEDEDLYVMDEEAAPLPRRSTDNRDEARDVMQKIEMDYAAGNVDLFTLRSHTSDEVVMATIREAGKLIERYKKLMADAKASKMGKENSVKLARRTGISSVGRPQGFTPIRKLHKRSHLRKCERSKRKRTPELEIPDCAADERDTCSVCLRMQPNNLGNRTEISWIQCPKCENWMHSDCVGTTCPDDGTSLE</sequence>
<proteinExistence type="predicted"/>
<dbReference type="SMART" id="SM00355">
    <property type="entry name" value="ZnF_C2H2"/>
    <property type="match status" value="2"/>
</dbReference>
<organism evidence="3 4">
    <name type="scientific">Cylicocyclus nassatus</name>
    <name type="common">Nematode worm</name>
    <dbReference type="NCBI Taxonomy" id="53992"/>
    <lineage>
        <taxon>Eukaryota</taxon>
        <taxon>Metazoa</taxon>
        <taxon>Ecdysozoa</taxon>
        <taxon>Nematoda</taxon>
        <taxon>Chromadorea</taxon>
        <taxon>Rhabditida</taxon>
        <taxon>Rhabditina</taxon>
        <taxon>Rhabditomorpha</taxon>
        <taxon>Strongyloidea</taxon>
        <taxon>Strongylidae</taxon>
        <taxon>Cylicocyclus</taxon>
    </lineage>
</organism>
<keyword evidence="1" id="KW-0863">Zinc-finger</keyword>
<dbReference type="AlphaFoldDB" id="A0AA36H2T5"/>
<dbReference type="PROSITE" id="PS00028">
    <property type="entry name" value="ZINC_FINGER_C2H2_1"/>
    <property type="match status" value="1"/>
</dbReference>
<dbReference type="InterPro" id="IPR052797">
    <property type="entry name" value="RegFact_GeneExpr_CellDeath"/>
</dbReference>
<dbReference type="Gene3D" id="3.30.40.10">
    <property type="entry name" value="Zinc/RING finger domain, C3HC4 (zinc finger)"/>
    <property type="match status" value="1"/>
</dbReference>
<dbReference type="PROSITE" id="PS50157">
    <property type="entry name" value="ZINC_FINGER_C2H2_2"/>
    <property type="match status" value="1"/>
</dbReference>
<protein>
    <recommendedName>
        <fullName evidence="2">C2H2-type domain-containing protein</fullName>
    </recommendedName>
</protein>
<dbReference type="InterPro" id="IPR011011">
    <property type="entry name" value="Znf_FYVE_PHD"/>
</dbReference>
<dbReference type="Proteomes" id="UP001176961">
    <property type="component" value="Unassembled WGS sequence"/>
</dbReference>
<evidence type="ECO:0000259" key="2">
    <source>
        <dbReference type="PROSITE" id="PS50157"/>
    </source>
</evidence>
<dbReference type="InterPro" id="IPR013083">
    <property type="entry name" value="Znf_RING/FYVE/PHD"/>
</dbReference>
<evidence type="ECO:0000313" key="3">
    <source>
        <dbReference type="EMBL" id="CAJ0602654.1"/>
    </source>
</evidence>
<gene>
    <name evidence="3" type="ORF">CYNAS_LOCUS14637</name>
</gene>
<dbReference type="EMBL" id="CATQJL010000305">
    <property type="protein sequence ID" value="CAJ0602654.1"/>
    <property type="molecule type" value="Genomic_DNA"/>
</dbReference>